<evidence type="ECO:0008006" key="4">
    <source>
        <dbReference type="Google" id="ProtNLM"/>
    </source>
</evidence>
<dbReference type="EMBL" id="PYAW01000003">
    <property type="protein sequence ID" value="PSL46369.1"/>
    <property type="molecule type" value="Genomic_DNA"/>
</dbReference>
<keyword evidence="1" id="KW-0732">Signal</keyword>
<gene>
    <name evidence="2" type="ORF">CLV51_103347</name>
</gene>
<organism evidence="2 3">
    <name type="scientific">Chitinophaga niastensis</name>
    <dbReference type="NCBI Taxonomy" id="536980"/>
    <lineage>
        <taxon>Bacteria</taxon>
        <taxon>Pseudomonadati</taxon>
        <taxon>Bacteroidota</taxon>
        <taxon>Chitinophagia</taxon>
        <taxon>Chitinophagales</taxon>
        <taxon>Chitinophagaceae</taxon>
        <taxon>Chitinophaga</taxon>
    </lineage>
</organism>
<feature type="chain" id="PRO_5015188107" description="Dual-action HEIGH metallo-peptidase" evidence="1">
    <location>
        <begin position="21"/>
        <end position="281"/>
    </location>
</feature>
<comment type="caution">
    <text evidence="2">The sequence shown here is derived from an EMBL/GenBank/DDBJ whole genome shotgun (WGS) entry which is preliminary data.</text>
</comment>
<dbReference type="PROSITE" id="PS51257">
    <property type="entry name" value="PROKAR_LIPOPROTEIN"/>
    <property type="match status" value="1"/>
</dbReference>
<dbReference type="SUPFAM" id="SSF55486">
    <property type="entry name" value="Metalloproteases ('zincins'), catalytic domain"/>
    <property type="match status" value="1"/>
</dbReference>
<evidence type="ECO:0000256" key="1">
    <source>
        <dbReference type="SAM" id="SignalP"/>
    </source>
</evidence>
<dbReference type="OrthoDB" id="733404at2"/>
<keyword evidence="3" id="KW-1185">Reference proteome</keyword>
<dbReference type="Gene3D" id="3.40.390.10">
    <property type="entry name" value="Collagenase (Catalytic Domain)"/>
    <property type="match status" value="1"/>
</dbReference>
<feature type="signal peptide" evidence="1">
    <location>
        <begin position="1"/>
        <end position="20"/>
    </location>
</feature>
<dbReference type="AlphaFoldDB" id="A0A2P8HJI3"/>
<sequence length="281" mass="31975">MKKNAILSTCVLLLTTLLFSCQKETSRNMSEHTKEKIPDEYLNTFNLLKNEKGIPAASISYEAQTKEFIAGDMVFTAALYNNIMYTQQHPKTEQQWNNVFVSYASSQHILYYLDPSLFPYYYFGPLEWAVWYWNGSSPNISFTRTGDRSAANLIVDSYNDPTDSSWIRTTLPAGNGNVGNRIRLNLGVNERNHYVNHITSSNEEKLLLMMHALGHTLGYLHADQYAGLLIPGTPDPAFHQANACGSVMRSVTYVCGWGYDGIKRWSPSDITAIQWGYRYKY</sequence>
<name>A0A2P8HJI3_CHINA</name>
<proteinExistence type="predicted"/>
<dbReference type="RefSeq" id="WP_106529156.1">
    <property type="nucleotide sequence ID" value="NZ_PYAW01000003.1"/>
</dbReference>
<dbReference type="Proteomes" id="UP000240971">
    <property type="component" value="Unassembled WGS sequence"/>
</dbReference>
<evidence type="ECO:0000313" key="2">
    <source>
        <dbReference type="EMBL" id="PSL46369.1"/>
    </source>
</evidence>
<protein>
    <recommendedName>
        <fullName evidence="4">Dual-action HEIGH metallo-peptidase</fullName>
    </recommendedName>
</protein>
<dbReference type="GO" id="GO:0008237">
    <property type="term" value="F:metallopeptidase activity"/>
    <property type="evidence" value="ECO:0007669"/>
    <property type="project" value="InterPro"/>
</dbReference>
<accession>A0A2P8HJI3</accession>
<reference evidence="2 3" key="1">
    <citation type="submission" date="2018-03" db="EMBL/GenBank/DDBJ databases">
        <title>Genomic Encyclopedia of Archaeal and Bacterial Type Strains, Phase II (KMG-II): from individual species to whole genera.</title>
        <authorList>
            <person name="Goeker M."/>
        </authorList>
    </citation>
    <scope>NUCLEOTIDE SEQUENCE [LARGE SCALE GENOMIC DNA]</scope>
    <source>
        <strain evidence="2 3">DSM 24859</strain>
    </source>
</reference>
<dbReference type="InterPro" id="IPR024079">
    <property type="entry name" value="MetalloPept_cat_dom_sf"/>
</dbReference>
<evidence type="ECO:0000313" key="3">
    <source>
        <dbReference type="Proteomes" id="UP000240971"/>
    </source>
</evidence>